<protein>
    <recommendedName>
        <fullName evidence="4">MORN repeat variant</fullName>
    </recommendedName>
</protein>
<proteinExistence type="predicted"/>
<reference evidence="2 3" key="1">
    <citation type="submission" date="2023-05" db="EMBL/GenBank/DDBJ databases">
        <title>Sedimentitalea sp. nov. JM2-8.</title>
        <authorList>
            <person name="Huang J."/>
        </authorList>
    </citation>
    <scope>NUCLEOTIDE SEQUENCE [LARGE SCALE GENOMIC DNA]</scope>
    <source>
        <strain evidence="2 3">JM2-8</strain>
    </source>
</reference>
<dbReference type="Proteomes" id="UP001227126">
    <property type="component" value="Unassembled WGS sequence"/>
</dbReference>
<keyword evidence="3" id="KW-1185">Reference proteome</keyword>
<organism evidence="2 3">
    <name type="scientific">Sedimentitalea xiamensis</name>
    <dbReference type="NCBI Taxonomy" id="3050037"/>
    <lineage>
        <taxon>Bacteria</taxon>
        <taxon>Pseudomonadati</taxon>
        <taxon>Pseudomonadota</taxon>
        <taxon>Alphaproteobacteria</taxon>
        <taxon>Rhodobacterales</taxon>
        <taxon>Paracoccaceae</taxon>
        <taxon>Sedimentitalea</taxon>
    </lineage>
</organism>
<evidence type="ECO:0000256" key="1">
    <source>
        <dbReference type="SAM" id="SignalP"/>
    </source>
</evidence>
<feature type="chain" id="PRO_5046312847" description="MORN repeat variant" evidence="1">
    <location>
        <begin position="20"/>
        <end position="139"/>
    </location>
</feature>
<evidence type="ECO:0008006" key="4">
    <source>
        <dbReference type="Google" id="ProtNLM"/>
    </source>
</evidence>
<dbReference type="EMBL" id="JASNJE010000003">
    <property type="protein sequence ID" value="MDK3072148.1"/>
    <property type="molecule type" value="Genomic_DNA"/>
</dbReference>
<evidence type="ECO:0000313" key="3">
    <source>
        <dbReference type="Proteomes" id="UP001227126"/>
    </source>
</evidence>
<dbReference type="RefSeq" id="WP_284484097.1">
    <property type="nucleotide sequence ID" value="NZ_JASNJE010000003.1"/>
</dbReference>
<keyword evidence="1" id="KW-0732">Signal</keyword>
<name>A0ABT7FAL5_9RHOB</name>
<gene>
    <name evidence="2" type="ORF">QO034_03415</name>
</gene>
<accession>A0ABT7FAL5</accession>
<evidence type="ECO:0000313" key="2">
    <source>
        <dbReference type="EMBL" id="MDK3072148.1"/>
    </source>
</evidence>
<sequence length="139" mass="15836">MRRILFLLVFLASPVVVLAQNLNGAWVTPDGREVQVNGQQWAYYENGQLYDHGILQYDDRQIVTRSAVNGMQVLYGYSFMQGYLFLQEQNGTIHRYQRKSQGGGGGNDAYNREIEACKRLAFEDVALCMDKVASKYGRL</sequence>
<comment type="caution">
    <text evidence="2">The sequence shown here is derived from an EMBL/GenBank/DDBJ whole genome shotgun (WGS) entry which is preliminary data.</text>
</comment>
<feature type="signal peptide" evidence="1">
    <location>
        <begin position="1"/>
        <end position="19"/>
    </location>
</feature>